<dbReference type="EMBL" id="JBGBPQ010000029">
    <property type="protein sequence ID" value="KAL1496417.1"/>
    <property type="molecule type" value="Genomic_DNA"/>
</dbReference>
<comment type="caution">
    <text evidence="3">The sequence shown here is derived from an EMBL/GenBank/DDBJ whole genome shotgun (WGS) entry which is preliminary data.</text>
</comment>
<evidence type="ECO:0000313" key="3">
    <source>
        <dbReference type="EMBL" id="KAL1496417.1"/>
    </source>
</evidence>
<evidence type="ECO:0000256" key="2">
    <source>
        <dbReference type="SAM" id="SignalP"/>
    </source>
</evidence>
<feature type="region of interest" description="Disordered" evidence="1">
    <location>
        <begin position="103"/>
        <end position="136"/>
    </location>
</feature>
<protein>
    <submittedName>
        <fullName evidence="3">Uncharacterized protein</fullName>
    </submittedName>
</protein>
<feature type="compositionally biased region" description="Polar residues" evidence="1">
    <location>
        <begin position="125"/>
        <end position="136"/>
    </location>
</feature>
<reference evidence="3 4" key="1">
    <citation type="journal article" date="2024" name="Science">
        <title>Giant polyketide synthase enzymes in the biosynthesis of giant marine polyether toxins.</title>
        <authorList>
            <person name="Fallon T.R."/>
            <person name="Shende V.V."/>
            <person name="Wierzbicki I.H."/>
            <person name="Pendleton A.L."/>
            <person name="Watervoot N.F."/>
            <person name="Auber R.P."/>
            <person name="Gonzalez D.J."/>
            <person name="Wisecaver J.H."/>
            <person name="Moore B.S."/>
        </authorList>
    </citation>
    <scope>NUCLEOTIDE SEQUENCE [LARGE SCALE GENOMIC DNA]</scope>
    <source>
        <strain evidence="3 4">12B1</strain>
    </source>
</reference>
<dbReference type="AlphaFoldDB" id="A0AB34ID43"/>
<sequence>MPRQRKMTSQPELLSLPSFRLLCVLALCRGSGASLVRIHSASSRWHVSCTDGTTHEGRGRFAGRLAARDDSICTLSFDFRAKDGLDVAPAAVIPSSLVGKQPAVPMEGGEEVAAEPSRPRRRAALNSSAVNQTDSSRGCSDIALPFVENRSPVTLLGGNCSTTIALSSHLFPAFASGIPSVCRASYEVWVQQTGLFQLYYSLPPLAYGVTDPSAPMAELCAATCAAAGVQSSHCAVPSPPLTPPPIPPPAGGTGNGSQPIVATTIEQLHQALSTGYSRGHVDHRVLEGFRTCAHAPLSLSPPPPLVLDVLLKNVVDFDFAGALDKRKAEERFGFASRATYGGAFYIKSGIMELTDGVIVANSKSTWAGGAVLALDSTVTIRNGCVISTSDAAVSGGTVALFGGNFVMTDGSTLSYSTSANDAGAISIGGTNAVCNLTDVVIEASTSSGRGSVFDIVDANYPLLILTFVEIKQLACQDSLFAVSQSTFSHAVILRNVTLTQPECTSTPLKLSPASSLGCGDKFISSEQERGVCASANEGSCHEEALPVAGLTSVTCRCPWPEYPNPAFDERLAPYLESGCITPMQLTGVTVVSEKVSVALQKPENVEGRLNLTLQIEGTDNARPAVWRLQNTSNLLLRSPWLRLPALSGTVYPQSISSGVTYVQVPMIFTASGLLERAALYEERLIVDVRSEVGSVSRTHIVDVSLSVQAKTSFVVWGSVHRESGVKLKCEVQRLLSQAFLVDTLQRQYFTACDVDSLPVDHLLPLQRDPRRFRSVMNTSAGTANELIVSYVGAGVYDISFAIPTWGATRISLLLDDTHMEGLAGIATCPLDRVSLPDGREGLVSLVRKAAMTVLYVQMASTGHQLILLPLNVSPASLAPTAPRMLHFIHSSSSMVSGVFPILPLNCCVARVAALMRFALVEVKLECARQRSQVRFAQSVQVQISTSWMESVWIVQM</sequence>
<gene>
    <name evidence="3" type="ORF">AB1Y20_016372</name>
</gene>
<evidence type="ECO:0000313" key="4">
    <source>
        <dbReference type="Proteomes" id="UP001515480"/>
    </source>
</evidence>
<proteinExistence type="predicted"/>
<dbReference type="Proteomes" id="UP001515480">
    <property type="component" value="Unassembled WGS sequence"/>
</dbReference>
<accession>A0AB34ID43</accession>
<feature type="signal peptide" evidence="2">
    <location>
        <begin position="1"/>
        <end position="33"/>
    </location>
</feature>
<feature type="chain" id="PRO_5044316347" evidence="2">
    <location>
        <begin position="34"/>
        <end position="956"/>
    </location>
</feature>
<name>A0AB34ID43_PRYPA</name>
<keyword evidence="2" id="KW-0732">Signal</keyword>
<evidence type="ECO:0000256" key="1">
    <source>
        <dbReference type="SAM" id="MobiDB-lite"/>
    </source>
</evidence>
<organism evidence="3 4">
    <name type="scientific">Prymnesium parvum</name>
    <name type="common">Toxic golden alga</name>
    <dbReference type="NCBI Taxonomy" id="97485"/>
    <lineage>
        <taxon>Eukaryota</taxon>
        <taxon>Haptista</taxon>
        <taxon>Haptophyta</taxon>
        <taxon>Prymnesiophyceae</taxon>
        <taxon>Prymnesiales</taxon>
        <taxon>Prymnesiaceae</taxon>
        <taxon>Prymnesium</taxon>
    </lineage>
</organism>
<keyword evidence="4" id="KW-1185">Reference proteome</keyword>